<name>A0A699US84_TANCI</name>
<proteinExistence type="predicted"/>
<evidence type="ECO:0000313" key="1">
    <source>
        <dbReference type="EMBL" id="GFD25320.1"/>
    </source>
</evidence>
<reference evidence="1" key="1">
    <citation type="journal article" date="2019" name="Sci. Rep.">
        <title>Draft genome of Tanacetum cinerariifolium, the natural source of mosquito coil.</title>
        <authorList>
            <person name="Yamashiro T."/>
            <person name="Shiraishi A."/>
            <person name="Satake H."/>
            <person name="Nakayama K."/>
        </authorList>
    </citation>
    <scope>NUCLEOTIDE SEQUENCE</scope>
</reference>
<dbReference type="PANTHER" id="PTHR44099">
    <property type="entry name" value="RABCONNECTIN-3B, ISOFORM A"/>
    <property type="match status" value="1"/>
</dbReference>
<accession>A0A699US84</accession>
<dbReference type="GO" id="GO:0005737">
    <property type="term" value="C:cytoplasm"/>
    <property type="evidence" value="ECO:0007669"/>
    <property type="project" value="TreeGrafter"/>
</dbReference>
<dbReference type="PANTHER" id="PTHR44099:SF4">
    <property type="entry name" value="RABCONNECTIN-3B, ISOFORM A"/>
    <property type="match status" value="1"/>
</dbReference>
<protein>
    <submittedName>
        <fullName evidence="1">Regulatory associated protein of TOR</fullName>
    </submittedName>
</protein>
<dbReference type="InterPro" id="IPR049916">
    <property type="entry name" value="WDR72-like"/>
</dbReference>
<feature type="non-terminal residue" evidence="1">
    <location>
        <position position="1"/>
    </location>
</feature>
<sequence length="92" mass="10205">SDTTPKTAISPLSFSPDGEGLIAFSEHGLIIRWWSLGSMWWEKLSTNFVPVHCTKLIFVPPCEGFSPTSTRSSVMASVMGNGKHFSQVKLRY</sequence>
<dbReference type="EMBL" id="BKCJ011359769">
    <property type="protein sequence ID" value="GFD25320.1"/>
    <property type="molecule type" value="Genomic_DNA"/>
</dbReference>
<gene>
    <name evidence="1" type="ORF">Tci_897289</name>
</gene>
<organism evidence="1">
    <name type="scientific">Tanacetum cinerariifolium</name>
    <name type="common">Dalmatian daisy</name>
    <name type="synonym">Chrysanthemum cinerariifolium</name>
    <dbReference type="NCBI Taxonomy" id="118510"/>
    <lineage>
        <taxon>Eukaryota</taxon>
        <taxon>Viridiplantae</taxon>
        <taxon>Streptophyta</taxon>
        <taxon>Embryophyta</taxon>
        <taxon>Tracheophyta</taxon>
        <taxon>Spermatophyta</taxon>
        <taxon>Magnoliopsida</taxon>
        <taxon>eudicotyledons</taxon>
        <taxon>Gunneridae</taxon>
        <taxon>Pentapetalae</taxon>
        <taxon>asterids</taxon>
        <taxon>campanulids</taxon>
        <taxon>Asterales</taxon>
        <taxon>Asteraceae</taxon>
        <taxon>Asteroideae</taxon>
        <taxon>Anthemideae</taxon>
        <taxon>Anthemidinae</taxon>
        <taxon>Tanacetum</taxon>
    </lineage>
</organism>
<comment type="caution">
    <text evidence="1">The sequence shown here is derived from an EMBL/GenBank/DDBJ whole genome shotgun (WGS) entry which is preliminary data.</text>
</comment>
<dbReference type="AlphaFoldDB" id="A0A699US84"/>